<dbReference type="SUPFAM" id="SSF53901">
    <property type="entry name" value="Thiolase-like"/>
    <property type="match status" value="1"/>
</dbReference>
<dbReference type="InterPro" id="IPR013747">
    <property type="entry name" value="ACP_syn_III_C"/>
</dbReference>
<evidence type="ECO:0000256" key="3">
    <source>
        <dbReference type="SAM" id="MobiDB-lite"/>
    </source>
</evidence>
<sequence>MKVAGAITIAGTALWLPEKVYSAAEAQEAAVVTKADSEGEGISALPIADLFPPGMACLAATEALTKARVVAKDLALLVHAWVYHQGPQTWTPPHRVARELGASDCVALGVRQMSNGGAMAVQMAVTHLLTERRAEAALVTTADSFAGLPYDRWLSAPPLGDGATAVVFTRGPGPQVIESIASVGDPELELAYPTSDPFEAGTDRTRTPPTRTALRGFSRGVRRAAEEALEDAGLRPSDISSVLLPRLGRTLVTHLAGRALPDDLAAKVVLTGRNTGHLGAGDLPANLAEHPAPADGEHHLHVSVGAGFTATCLITRGTRS</sequence>
<keyword evidence="2" id="KW-0012">Acyltransferase</keyword>
<dbReference type="Gene3D" id="3.40.47.10">
    <property type="match status" value="2"/>
</dbReference>
<keyword evidence="6" id="KW-1185">Reference proteome</keyword>
<dbReference type="OrthoDB" id="7055207at2"/>
<evidence type="ECO:0000256" key="2">
    <source>
        <dbReference type="ARBA" id="ARBA00023315"/>
    </source>
</evidence>
<name>A0A1H0WCY7_9PSEU</name>
<dbReference type="GO" id="GO:0044550">
    <property type="term" value="P:secondary metabolite biosynthetic process"/>
    <property type="evidence" value="ECO:0007669"/>
    <property type="project" value="TreeGrafter"/>
</dbReference>
<organism evidence="5 6">
    <name type="scientific">Lentzea jiangxiensis</name>
    <dbReference type="NCBI Taxonomy" id="641025"/>
    <lineage>
        <taxon>Bacteria</taxon>
        <taxon>Bacillati</taxon>
        <taxon>Actinomycetota</taxon>
        <taxon>Actinomycetes</taxon>
        <taxon>Pseudonocardiales</taxon>
        <taxon>Pseudonocardiaceae</taxon>
        <taxon>Lentzea</taxon>
    </lineage>
</organism>
<feature type="domain" description="Beta-ketoacyl-[acyl-carrier-protein] synthase III C-terminal" evidence="4">
    <location>
        <begin position="229"/>
        <end position="315"/>
    </location>
</feature>
<proteinExistence type="predicted"/>
<evidence type="ECO:0000313" key="5">
    <source>
        <dbReference type="EMBL" id="SDP88620.1"/>
    </source>
</evidence>
<dbReference type="Pfam" id="PF08541">
    <property type="entry name" value="ACP_syn_III_C"/>
    <property type="match status" value="1"/>
</dbReference>
<dbReference type="STRING" id="641025.SAMN05421507_118126"/>
<protein>
    <submittedName>
        <fullName evidence="5">3-oxoacyl-[acyl-carrier-protein] synthase-3</fullName>
    </submittedName>
</protein>
<dbReference type="RefSeq" id="WP_090103029.1">
    <property type="nucleotide sequence ID" value="NZ_FNIX01000018.1"/>
</dbReference>
<dbReference type="EMBL" id="FNIX01000018">
    <property type="protein sequence ID" value="SDP88620.1"/>
    <property type="molecule type" value="Genomic_DNA"/>
</dbReference>
<dbReference type="InterPro" id="IPR016039">
    <property type="entry name" value="Thiolase-like"/>
</dbReference>
<reference evidence="6" key="1">
    <citation type="submission" date="2016-10" db="EMBL/GenBank/DDBJ databases">
        <authorList>
            <person name="Varghese N."/>
            <person name="Submissions S."/>
        </authorList>
    </citation>
    <scope>NUCLEOTIDE SEQUENCE [LARGE SCALE GENOMIC DNA]</scope>
    <source>
        <strain evidence="6">CGMCC 4.6609</strain>
    </source>
</reference>
<dbReference type="Proteomes" id="UP000199691">
    <property type="component" value="Unassembled WGS sequence"/>
</dbReference>
<evidence type="ECO:0000256" key="1">
    <source>
        <dbReference type="ARBA" id="ARBA00022679"/>
    </source>
</evidence>
<evidence type="ECO:0000313" key="6">
    <source>
        <dbReference type="Proteomes" id="UP000199691"/>
    </source>
</evidence>
<accession>A0A1H0WCY7</accession>
<dbReference type="PANTHER" id="PTHR34069">
    <property type="entry name" value="3-OXOACYL-[ACYL-CARRIER-PROTEIN] SYNTHASE 3"/>
    <property type="match status" value="1"/>
</dbReference>
<dbReference type="CDD" id="cd00827">
    <property type="entry name" value="init_cond_enzymes"/>
    <property type="match status" value="1"/>
</dbReference>
<gene>
    <name evidence="5" type="ORF">SAMN05421507_118126</name>
</gene>
<dbReference type="GO" id="GO:0016746">
    <property type="term" value="F:acyltransferase activity"/>
    <property type="evidence" value="ECO:0007669"/>
    <property type="project" value="UniProtKB-KW"/>
</dbReference>
<feature type="region of interest" description="Disordered" evidence="3">
    <location>
        <begin position="193"/>
        <end position="213"/>
    </location>
</feature>
<dbReference type="AlphaFoldDB" id="A0A1H0WCY7"/>
<dbReference type="PANTHER" id="PTHR34069:SF2">
    <property type="entry name" value="BETA-KETOACYL-[ACYL-CARRIER-PROTEIN] SYNTHASE III"/>
    <property type="match status" value="1"/>
</dbReference>
<evidence type="ECO:0000259" key="4">
    <source>
        <dbReference type="Pfam" id="PF08541"/>
    </source>
</evidence>
<keyword evidence="1" id="KW-0808">Transferase</keyword>